<dbReference type="Pfam" id="PF03068">
    <property type="entry name" value="PAD"/>
    <property type="match status" value="1"/>
</dbReference>
<evidence type="ECO:0000313" key="2">
    <source>
        <dbReference type="EMBL" id="KAK2593833.1"/>
    </source>
</evidence>
<protein>
    <recommendedName>
        <fullName evidence="1">Protein-arginine deiminase C-terminal domain-containing protein</fullName>
    </recommendedName>
</protein>
<dbReference type="Gene3D" id="3.75.10.10">
    <property type="entry name" value="L-arginine/glycine Amidinotransferase, Chain A"/>
    <property type="match status" value="1"/>
</dbReference>
<feature type="domain" description="Protein-arginine deiminase C-terminal" evidence="1">
    <location>
        <begin position="95"/>
        <end position="492"/>
    </location>
</feature>
<proteinExistence type="predicted"/>
<comment type="caution">
    <text evidence="2">The sequence shown here is derived from an EMBL/GenBank/DDBJ whole genome shotgun (WGS) entry which is preliminary data.</text>
</comment>
<dbReference type="InterPro" id="IPR013530">
    <property type="entry name" value="PAD_C"/>
</dbReference>
<sequence>MPQLGPQASGTIKVVQDGARKLVRIFHKNNNGAWQIVNETTVFRADELKKGLTLGIDARDTRRPEGWDVRKEDLVDAWDGRTTIQFSVADGEQKSQDRVMLRVAPVVTHHHAQRLQKVFTYANPKNKAINDEIDKALQGTGIEPMQRIDAWNAPRTYFQDEFEPGFMSMPGPNGTTISMRIIIGRSQKVEDTILQEAMYVELRNAGTGIVLHASQKPSIHRNFDSTGNVETVPPYKNGKKNYPAGRVFVGTDANGQKPVITDFFRAQEVQEPLTLDSSWLTVGHVDEFVQFLPVRRDVSARGWILMVSDPAAGLKVIKEAQSLGMGNKPVSSRNTKSVNDFLHTENDYPIVSSISQRIQKSIDLLKSEIGLKDSEIFRAPVLYTVNIDVMYRLSRKKPKDIKPEELLPVSAYLPASINGLVLNNYKYIAPKSFGPSQNASSNGDIFQNAVKDAYAKVGYDVDFVDDWQWHEGEGDIHCGTNSLRDTSSDWWKLSDGGA</sequence>
<evidence type="ECO:0000313" key="3">
    <source>
        <dbReference type="Proteomes" id="UP001251528"/>
    </source>
</evidence>
<dbReference type="GO" id="GO:0005509">
    <property type="term" value="F:calcium ion binding"/>
    <property type="evidence" value="ECO:0007669"/>
    <property type="project" value="InterPro"/>
</dbReference>
<dbReference type="EMBL" id="JASWJB010000193">
    <property type="protein sequence ID" value="KAK2593833.1"/>
    <property type="molecule type" value="Genomic_DNA"/>
</dbReference>
<dbReference type="PANTHER" id="PTHR10837:SF8">
    <property type="entry name" value="PROTEIN-ARGININE DEIMINASE"/>
    <property type="match status" value="1"/>
</dbReference>
<keyword evidence="3" id="KW-1185">Reference proteome</keyword>
<gene>
    <name evidence="2" type="ORF">QQS21_008448</name>
</gene>
<evidence type="ECO:0000259" key="1">
    <source>
        <dbReference type="Pfam" id="PF03068"/>
    </source>
</evidence>
<dbReference type="PANTHER" id="PTHR10837">
    <property type="entry name" value="PEPTIDYLARGININE DEIMINASE"/>
    <property type="match status" value="1"/>
</dbReference>
<dbReference type="AlphaFoldDB" id="A0AAJ0FWI6"/>
<accession>A0AAJ0FWI6</accession>
<reference evidence="2" key="1">
    <citation type="submission" date="2023-06" db="EMBL/GenBank/DDBJ databases">
        <title>Conoideocrella luteorostrata (Hypocreales: Clavicipitaceae), a potential biocontrol fungus for elongate hemlock scale in United States Christmas tree production areas.</title>
        <authorList>
            <person name="Barrett H."/>
            <person name="Lovett B."/>
            <person name="Macias A.M."/>
            <person name="Stajich J.E."/>
            <person name="Kasson M.T."/>
        </authorList>
    </citation>
    <scope>NUCLEOTIDE SEQUENCE</scope>
    <source>
        <strain evidence="2">ARSEF 14590</strain>
    </source>
</reference>
<dbReference type="GO" id="GO:0004668">
    <property type="term" value="F:protein-arginine deiminase activity"/>
    <property type="evidence" value="ECO:0007669"/>
    <property type="project" value="InterPro"/>
</dbReference>
<organism evidence="2 3">
    <name type="scientific">Conoideocrella luteorostrata</name>
    <dbReference type="NCBI Taxonomy" id="1105319"/>
    <lineage>
        <taxon>Eukaryota</taxon>
        <taxon>Fungi</taxon>
        <taxon>Dikarya</taxon>
        <taxon>Ascomycota</taxon>
        <taxon>Pezizomycotina</taxon>
        <taxon>Sordariomycetes</taxon>
        <taxon>Hypocreomycetidae</taxon>
        <taxon>Hypocreales</taxon>
        <taxon>Clavicipitaceae</taxon>
        <taxon>Conoideocrella</taxon>
    </lineage>
</organism>
<dbReference type="GO" id="GO:0005737">
    <property type="term" value="C:cytoplasm"/>
    <property type="evidence" value="ECO:0007669"/>
    <property type="project" value="InterPro"/>
</dbReference>
<dbReference type="SUPFAM" id="SSF55909">
    <property type="entry name" value="Pentein"/>
    <property type="match status" value="1"/>
</dbReference>
<dbReference type="InterPro" id="IPR004303">
    <property type="entry name" value="PAD"/>
</dbReference>
<name>A0AAJ0FWI6_9HYPO</name>
<dbReference type="Proteomes" id="UP001251528">
    <property type="component" value="Unassembled WGS sequence"/>
</dbReference>